<dbReference type="GO" id="GO:0003746">
    <property type="term" value="F:translation elongation factor activity"/>
    <property type="evidence" value="ECO:0007669"/>
    <property type="project" value="UniProtKB-KW"/>
</dbReference>
<keyword evidence="2" id="KW-0251">Elongation factor</keyword>
<reference evidence="3" key="1">
    <citation type="submission" date="2024-03" db="EMBL/GenBank/DDBJ databases">
        <title>Chitinophaga horti sp. nov., isolated from garden soil.</title>
        <authorList>
            <person name="Lee D.S."/>
            <person name="Han D.M."/>
            <person name="Baek J.H."/>
            <person name="Choi D.G."/>
            <person name="Jeon J.H."/>
            <person name="Jeon C.O."/>
        </authorList>
    </citation>
    <scope>NUCLEOTIDE SEQUENCE [LARGE SCALE GENOMIC DNA]</scope>
    <source>
        <strain evidence="3">GPA1</strain>
    </source>
</reference>
<name>A0ABZ2YP75_9BACT</name>
<dbReference type="SUPFAM" id="SSF54534">
    <property type="entry name" value="FKBP-like"/>
    <property type="match status" value="1"/>
</dbReference>
<evidence type="ECO:0000259" key="1">
    <source>
        <dbReference type="Pfam" id="PF01272"/>
    </source>
</evidence>
<dbReference type="Proteomes" id="UP001485459">
    <property type="component" value="Chromosome"/>
</dbReference>
<sequence length="118" mass="13331">MNITHTTQPIIHKDDHAIISSYLGTEATEPLKTKLEQAKIVPQDEFPRDAVRLHSRVTVRDKMARMNFTYNMSLPGGNQSVTSNIGMAILGLKKGEEVKLQFKNSKKYYIVMEVSNPV</sequence>
<protein>
    <submittedName>
        <fullName evidence="2">GreA/GreB family elongation factor</fullName>
    </submittedName>
</protein>
<gene>
    <name evidence="2" type="ORF">WJU16_25445</name>
</gene>
<evidence type="ECO:0000313" key="2">
    <source>
        <dbReference type="EMBL" id="WZN41313.1"/>
    </source>
</evidence>
<evidence type="ECO:0000313" key="3">
    <source>
        <dbReference type="Proteomes" id="UP001485459"/>
    </source>
</evidence>
<proteinExistence type="predicted"/>
<feature type="domain" description="Transcription elongation factor GreA/GreB C-terminal" evidence="1">
    <location>
        <begin position="48"/>
        <end position="115"/>
    </location>
</feature>
<dbReference type="InterPro" id="IPR036953">
    <property type="entry name" value="GreA/GreB_C_sf"/>
</dbReference>
<keyword evidence="3" id="KW-1185">Reference proteome</keyword>
<accession>A0ABZ2YP75</accession>
<dbReference type="EMBL" id="CP149822">
    <property type="protein sequence ID" value="WZN41313.1"/>
    <property type="molecule type" value="Genomic_DNA"/>
</dbReference>
<dbReference type="Pfam" id="PF01272">
    <property type="entry name" value="GreA_GreB"/>
    <property type="match status" value="1"/>
</dbReference>
<organism evidence="2 3">
    <name type="scientific">Chitinophaga pollutisoli</name>
    <dbReference type="NCBI Taxonomy" id="3133966"/>
    <lineage>
        <taxon>Bacteria</taxon>
        <taxon>Pseudomonadati</taxon>
        <taxon>Bacteroidota</taxon>
        <taxon>Chitinophagia</taxon>
        <taxon>Chitinophagales</taxon>
        <taxon>Chitinophagaceae</taxon>
        <taxon>Chitinophaga</taxon>
    </lineage>
</organism>
<dbReference type="InterPro" id="IPR001437">
    <property type="entry name" value="Tscrpt_elong_fac_GreA/B_C"/>
</dbReference>
<dbReference type="Gene3D" id="3.10.50.30">
    <property type="entry name" value="Transcription elongation factor, GreA/GreB, C-terminal domain"/>
    <property type="match status" value="1"/>
</dbReference>
<keyword evidence="2" id="KW-0648">Protein biosynthesis</keyword>
<dbReference type="RefSeq" id="WP_341836168.1">
    <property type="nucleotide sequence ID" value="NZ_CP149822.1"/>
</dbReference>